<evidence type="ECO:0000313" key="8">
    <source>
        <dbReference type="EMBL" id="MPC26979.1"/>
    </source>
</evidence>
<feature type="transmembrane region" description="Helical" evidence="6">
    <location>
        <begin position="123"/>
        <end position="140"/>
    </location>
</feature>
<dbReference type="InterPro" id="IPR011531">
    <property type="entry name" value="HCO3_transpt-like_TM_dom"/>
</dbReference>
<dbReference type="GO" id="GO:0050801">
    <property type="term" value="P:monoatomic ion homeostasis"/>
    <property type="evidence" value="ECO:0007669"/>
    <property type="project" value="TreeGrafter"/>
</dbReference>
<dbReference type="AlphaFoldDB" id="A0A5B7E0P5"/>
<dbReference type="EMBL" id="VSRR010001678">
    <property type="protein sequence ID" value="MPC26979.1"/>
    <property type="molecule type" value="Genomic_DNA"/>
</dbReference>
<dbReference type="GO" id="GO:0016323">
    <property type="term" value="C:basolateral plasma membrane"/>
    <property type="evidence" value="ECO:0007669"/>
    <property type="project" value="TreeGrafter"/>
</dbReference>
<feature type="transmembrane region" description="Helical" evidence="6">
    <location>
        <begin position="88"/>
        <end position="107"/>
    </location>
</feature>
<keyword evidence="9" id="KW-1185">Reference proteome</keyword>
<feature type="transmembrane region" description="Helical" evidence="6">
    <location>
        <begin position="244"/>
        <end position="265"/>
    </location>
</feature>
<reference evidence="8 9" key="1">
    <citation type="submission" date="2019-05" db="EMBL/GenBank/DDBJ databases">
        <title>Another draft genome of Portunus trituberculatus and its Hox gene families provides insights of decapod evolution.</title>
        <authorList>
            <person name="Jeong J.-H."/>
            <person name="Song I."/>
            <person name="Kim S."/>
            <person name="Choi T."/>
            <person name="Kim D."/>
            <person name="Ryu S."/>
            <person name="Kim W."/>
        </authorList>
    </citation>
    <scope>NUCLEOTIDE SEQUENCE [LARGE SCALE GENOMIC DNA]</scope>
    <source>
        <tissue evidence="8">Muscle</tissue>
    </source>
</reference>
<keyword evidence="2 6" id="KW-0812">Transmembrane</keyword>
<feature type="transmembrane region" description="Helical" evidence="6">
    <location>
        <begin position="425"/>
        <end position="449"/>
    </location>
</feature>
<evidence type="ECO:0000256" key="5">
    <source>
        <dbReference type="SAM" id="MobiDB-lite"/>
    </source>
</evidence>
<comment type="caution">
    <text evidence="8">The sequence shown here is derived from an EMBL/GenBank/DDBJ whole genome shotgun (WGS) entry which is preliminary data.</text>
</comment>
<feature type="transmembrane region" description="Helical" evidence="6">
    <location>
        <begin position="212"/>
        <end position="232"/>
    </location>
</feature>
<comment type="subcellular location">
    <subcellularLocation>
        <location evidence="1">Membrane</location>
        <topology evidence="1">Multi-pass membrane protein</topology>
    </subcellularLocation>
</comment>
<gene>
    <name evidence="8" type="primary">Slc4a11_1</name>
    <name evidence="8" type="ORF">E2C01_020132</name>
</gene>
<dbReference type="GO" id="GO:0005452">
    <property type="term" value="F:solute:inorganic anion antiporter activity"/>
    <property type="evidence" value="ECO:0007669"/>
    <property type="project" value="InterPro"/>
</dbReference>
<dbReference type="PANTHER" id="PTHR11453:SF127">
    <property type="entry name" value="SOLUTE CARRIER FAMILY 4 MEMBER 11"/>
    <property type="match status" value="1"/>
</dbReference>
<dbReference type="PANTHER" id="PTHR11453">
    <property type="entry name" value="ANION EXCHANGE PROTEIN"/>
    <property type="match status" value="1"/>
</dbReference>
<dbReference type="OrthoDB" id="1735926at2759"/>
<feature type="domain" description="Bicarbonate transporter-like transmembrane" evidence="7">
    <location>
        <begin position="24"/>
        <end position="273"/>
    </location>
</feature>
<keyword evidence="4 6" id="KW-0472">Membrane</keyword>
<evidence type="ECO:0000256" key="4">
    <source>
        <dbReference type="ARBA" id="ARBA00023136"/>
    </source>
</evidence>
<protein>
    <submittedName>
        <fullName evidence="8">Sodium bicarbonate transporter-like protein 11</fullName>
    </submittedName>
</protein>
<evidence type="ECO:0000259" key="7">
    <source>
        <dbReference type="Pfam" id="PF00955"/>
    </source>
</evidence>
<name>A0A5B7E0P5_PORTR</name>
<dbReference type="GO" id="GO:0006820">
    <property type="term" value="P:monoatomic anion transport"/>
    <property type="evidence" value="ECO:0007669"/>
    <property type="project" value="InterPro"/>
</dbReference>
<proteinExistence type="predicted"/>
<accession>A0A5B7E0P5</accession>
<feature type="compositionally biased region" description="Basic residues" evidence="5">
    <location>
        <begin position="370"/>
        <end position="379"/>
    </location>
</feature>
<evidence type="ECO:0000256" key="6">
    <source>
        <dbReference type="SAM" id="Phobius"/>
    </source>
</evidence>
<evidence type="ECO:0000313" key="9">
    <source>
        <dbReference type="Proteomes" id="UP000324222"/>
    </source>
</evidence>
<sequence length="464" mass="52561">MYFISNCIVPYLSLNCALSLSFPDVKKVIIGQVIGGVFWGVFSGQPLLIQLTTAPLAIYIKIKLEEKLAKGIKIIFYICDDFKLDFHAMYCAVGLWNSFFLVVYALFDVSRLMRWSTRSTEEIFALFISIAFCNDAFTAVRKNFKTNYYSPSCQPGPNSSYLAPPSPSAYAVTGNHSVSYVTYPPDPHMEDLEGSNVTITVVQSVCTRENSILYLLLMFGTLWLGVMLYNFNKTPYLNANKREVLADYALPVAVIVLSFIGSYVFRDVKRKSLLVLLLRMTVSACQSPPVIQAAIDTVFINYEHTPHHTTSHHTTSHHIILHYTTPYHTTPHHTTPYHTTPHHIIPHHTTPHHTTTHHTTLHHMYHITSHHTTPHHTTPHHTTPDQTRPEKTIPDHALTNAVFLTPPVEHFRYDNSYDMFQLPPLYVLPIPAVFATMGLGFSLSMLFFMDQNIGSAMVNNPCNK</sequence>
<evidence type="ECO:0000256" key="1">
    <source>
        <dbReference type="ARBA" id="ARBA00004141"/>
    </source>
</evidence>
<dbReference type="Proteomes" id="UP000324222">
    <property type="component" value="Unassembled WGS sequence"/>
</dbReference>
<evidence type="ECO:0000256" key="2">
    <source>
        <dbReference type="ARBA" id="ARBA00022692"/>
    </source>
</evidence>
<organism evidence="8 9">
    <name type="scientific">Portunus trituberculatus</name>
    <name type="common">Swimming crab</name>
    <name type="synonym">Neptunus trituberculatus</name>
    <dbReference type="NCBI Taxonomy" id="210409"/>
    <lineage>
        <taxon>Eukaryota</taxon>
        <taxon>Metazoa</taxon>
        <taxon>Ecdysozoa</taxon>
        <taxon>Arthropoda</taxon>
        <taxon>Crustacea</taxon>
        <taxon>Multicrustacea</taxon>
        <taxon>Malacostraca</taxon>
        <taxon>Eumalacostraca</taxon>
        <taxon>Eucarida</taxon>
        <taxon>Decapoda</taxon>
        <taxon>Pleocyemata</taxon>
        <taxon>Brachyura</taxon>
        <taxon>Eubrachyura</taxon>
        <taxon>Portunoidea</taxon>
        <taxon>Portunidae</taxon>
        <taxon>Portuninae</taxon>
        <taxon>Portunus</taxon>
    </lineage>
</organism>
<evidence type="ECO:0000256" key="3">
    <source>
        <dbReference type="ARBA" id="ARBA00022989"/>
    </source>
</evidence>
<dbReference type="InterPro" id="IPR003020">
    <property type="entry name" value="HCO3_transpt_euk"/>
</dbReference>
<keyword evidence="3 6" id="KW-1133">Transmembrane helix</keyword>
<dbReference type="Pfam" id="PF00955">
    <property type="entry name" value="HCO3_cotransp"/>
    <property type="match status" value="1"/>
</dbReference>
<feature type="region of interest" description="Disordered" evidence="5">
    <location>
        <begin position="370"/>
        <end position="389"/>
    </location>
</feature>